<organism evidence="2 3">
    <name type="scientific">Gymnopilus dilepis</name>
    <dbReference type="NCBI Taxonomy" id="231916"/>
    <lineage>
        <taxon>Eukaryota</taxon>
        <taxon>Fungi</taxon>
        <taxon>Dikarya</taxon>
        <taxon>Basidiomycota</taxon>
        <taxon>Agaricomycotina</taxon>
        <taxon>Agaricomycetes</taxon>
        <taxon>Agaricomycetidae</taxon>
        <taxon>Agaricales</taxon>
        <taxon>Agaricineae</taxon>
        <taxon>Hymenogastraceae</taxon>
        <taxon>Gymnopilus</taxon>
    </lineage>
</organism>
<gene>
    <name evidence="2" type="ORF">CVT26_000267</name>
</gene>
<feature type="non-terminal residue" evidence="2">
    <location>
        <position position="1"/>
    </location>
</feature>
<keyword evidence="1" id="KW-0732">Signal</keyword>
<evidence type="ECO:0000256" key="1">
    <source>
        <dbReference type="SAM" id="SignalP"/>
    </source>
</evidence>
<protein>
    <recommendedName>
        <fullName evidence="4">Secreted protein</fullName>
    </recommendedName>
</protein>
<feature type="chain" id="PRO_5019513877" description="Secreted protein" evidence="1">
    <location>
        <begin position="20"/>
        <end position="64"/>
    </location>
</feature>
<dbReference type="Proteomes" id="UP000284706">
    <property type="component" value="Unassembled WGS sequence"/>
</dbReference>
<evidence type="ECO:0000313" key="2">
    <source>
        <dbReference type="EMBL" id="PPQ76767.1"/>
    </source>
</evidence>
<evidence type="ECO:0000313" key="3">
    <source>
        <dbReference type="Proteomes" id="UP000284706"/>
    </source>
</evidence>
<keyword evidence="3" id="KW-1185">Reference proteome</keyword>
<dbReference type="EMBL" id="NHYE01005123">
    <property type="protein sequence ID" value="PPQ76767.1"/>
    <property type="molecule type" value="Genomic_DNA"/>
</dbReference>
<dbReference type="InParanoid" id="A0A409WE23"/>
<accession>A0A409WE23</accession>
<name>A0A409WE23_9AGAR</name>
<proteinExistence type="predicted"/>
<feature type="signal peptide" evidence="1">
    <location>
        <begin position="1"/>
        <end position="19"/>
    </location>
</feature>
<sequence>PRTVTIFAIFVVTARTARAVVVTCRAVVVTRGRESPWPSIVRRISVDNRSNSCYGAHKGRSDDC</sequence>
<evidence type="ECO:0008006" key="4">
    <source>
        <dbReference type="Google" id="ProtNLM"/>
    </source>
</evidence>
<dbReference type="AlphaFoldDB" id="A0A409WE23"/>
<comment type="caution">
    <text evidence="2">The sequence shown here is derived from an EMBL/GenBank/DDBJ whole genome shotgun (WGS) entry which is preliminary data.</text>
</comment>
<reference evidence="2 3" key="1">
    <citation type="journal article" date="2018" name="Evol. Lett.">
        <title>Horizontal gene cluster transfer increased hallucinogenic mushroom diversity.</title>
        <authorList>
            <person name="Reynolds H.T."/>
            <person name="Vijayakumar V."/>
            <person name="Gluck-Thaler E."/>
            <person name="Korotkin H.B."/>
            <person name="Matheny P.B."/>
            <person name="Slot J.C."/>
        </authorList>
    </citation>
    <scope>NUCLEOTIDE SEQUENCE [LARGE SCALE GENOMIC DNA]</scope>
    <source>
        <strain evidence="2 3">SRW20</strain>
    </source>
</reference>